<dbReference type="EMBL" id="AHGT01000024">
    <property type="protein sequence ID" value="ESU37619.1"/>
    <property type="molecule type" value="Genomic_DNA"/>
</dbReference>
<reference evidence="1 2" key="2">
    <citation type="journal article" date="2013" name="Genome Biol. Evol.">
        <title>Genome sequencing of Giardia lamblia genotypes A2 and B isolates (DH and GS) and comparative analysis with the genomes of genotypes A1 and E (WB and Pig).</title>
        <authorList>
            <person name="Adam R.D."/>
            <person name="Dahlstrom E.W."/>
            <person name="Martens C.A."/>
            <person name="Bruno D.P."/>
            <person name="Barbian K.D."/>
            <person name="Ricklefs S.M."/>
            <person name="Hernandez M.M."/>
            <person name="Narla N.P."/>
            <person name="Patel R.B."/>
            <person name="Porcella S.F."/>
            <person name="Nash T.E."/>
        </authorList>
    </citation>
    <scope>NUCLEOTIDE SEQUENCE [LARGE SCALE GENOMIC DNA]</scope>
    <source>
        <strain evidence="1 2">DH</strain>
    </source>
</reference>
<evidence type="ECO:0000313" key="2">
    <source>
        <dbReference type="Proteomes" id="UP000018320"/>
    </source>
</evidence>
<comment type="caution">
    <text evidence="1">The sequence shown here is derived from an EMBL/GenBank/DDBJ whole genome shotgun (WGS) entry which is preliminary data.</text>
</comment>
<dbReference type="AlphaFoldDB" id="V6TG17"/>
<evidence type="ECO:0008006" key="3">
    <source>
        <dbReference type="Google" id="ProtNLM"/>
    </source>
</evidence>
<accession>V6TG17</accession>
<dbReference type="VEuPathDB" id="GiardiaDB:DHA2_152672"/>
<dbReference type="Pfam" id="PF00023">
    <property type="entry name" value="Ank"/>
    <property type="match status" value="1"/>
</dbReference>
<sequence>MRDMEAVNRFIPIQKGKTVKYFDISGWNGYEETALMLAVVHGHTEVVTLLIKHEGGMKN</sequence>
<organism evidence="1 2">
    <name type="scientific">Giardia intestinalis</name>
    <name type="common">Giardia lamblia</name>
    <dbReference type="NCBI Taxonomy" id="5741"/>
    <lineage>
        <taxon>Eukaryota</taxon>
        <taxon>Metamonada</taxon>
        <taxon>Diplomonadida</taxon>
        <taxon>Hexamitidae</taxon>
        <taxon>Giardiinae</taxon>
        <taxon>Giardia</taxon>
    </lineage>
</organism>
<dbReference type="InterPro" id="IPR002110">
    <property type="entry name" value="Ankyrin_rpt"/>
</dbReference>
<name>V6TG17_GIAIN</name>
<dbReference type="SUPFAM" id="SSF48403">
    <property type="entry name" value="Ankyrin repeat"/>
    <property type="match status" value="1"/>
</dbReference>
<protein>
    <recommendedName>
        <fullName evidence="3">Ankyrin repeat protein</fullName>
    </recommendedName>
</protein>
<evidence type="ECO:0000313" key="1">
    <source>
        <dbReference type="EMBL" id="ESU37619.1"/>
    </source>
</evidence>
<proteinExistence type="predicted"/>
<dbReference type="Proteomes" id="UP000018320">
    <property type="component" value="Unassembled WGS sequence"/>
</dbReference>
<dbReference type="InterPro" id="IPR036770">
    <property type="entry name" value="Ankyrin_rpt-contain_sf"/>
</dbReference>
<dbReference type="Gene3D" id="1.25.40.20">
    <property type="entry name" value="Ankyrin repeat-containing domain"/>
    <property type="match status" value="1"/>
</dbReference>
<reference evidence="2" key="1">
    <citation type="submission" date="2012-02" db="EMBL/GenBank/DDBJ databases">
        <title>Genome sequencing of Giardia lamblia Genotypes A2 and B isolates (DH and GS) and comparative analysis with the genomes of Genotypes A1 and E (WB and Pig).</title>
        <authorList>
            <person name="Adam R."/>
            <person name="Dahlstrom E."/>
            <person name="Martens C."/>
            <person name="Bruno D."/>
            <person name="Barbian K."/>
            <person name="Porcella S.F."/>
            <person name="Nash T."/>
        </authorList>
    </citation>
    <scope>NUCLEOTIDE SEQUENCE</scope>
    <source>
        <strain evidence="2">DH</strain>
    </source>
</reference>
<gene>
    <name evidence="1" type="ORF">DHA2_152672</name>
</gene>